<dbReference type="SUPFAM" id="SSF48498">
    <property type="entry name" value="Tetracyclin repressor-like, C-terminal domain"/>
    <property type="match status" value="1"/>
</dbReference>
<dbReference type="SUPFAM" id="SSF46689">
    <property type="entry name" value="Homeodomain-like"/>
    <property type="match status" value="1"/>
</dbReference>
<protein>
    <submittedName>
        <fullName evidence="5">TetR family transcriptional regulator</fullName>
    </submittedName>
</protein>
<dbReference type="Pfam" id="PF00440">
    <property type="entry name" value="TetR_N"/>
    <property type="match status" value="1"/>
</dbReference>
<evidence type="ECO:0000313" key="6">
    <source>
        <dbReference type="Proteomes" id="UP000245711"/>
    </source>
</evidence>
<keyword evidence="6" id="KW-1185">Reference proteome</keyword>
<organism evidence="5 6">
    <name type="scientific">Rhodococcus oxybenzonivorans</name>
    <dbReference type="NCBI Taxonomy" id="1990687"/>
    <lineage>
        <taxon>Bacteria</taxon>
        <taxon>Bacillati</taxon>
        <taxon>Actinomycetota</taxon>
        <taxon>Actinomycetes</taxon>
        <taxon>Mycobacteriales</taxon>
        <taxon>Nocardiaceae</taxon>
        <taxon>Rhodococcus</taxon>
    </lineage>
</organism>
<feature type="region of interest" description="Disordered" evidence="3">
    <location>
        <begin position="1"/>
        <end position="23"/>
    </location>
</feature>
<dbReference type="EMBL" id="CP021354">
    <property type="protein sequence ID" value="AWK70334.1"/>
    <property type="molecule type" value="Genomic_DNA"/>
</dbReference>
<evidence type="ECO:0000313" key="5">
    <source>
        <dbReference type="EMBL" id="AWK70334.1"/>
    </source>
</evidence>
<name>A0A2S2BP40_9NOCA</name>
<evidence type="ECO:0000259" key="4">
    <source>
        <dbReference type="PROSITE" id="PS50977"/>
    </source>
</evidence>
<dbReference type="PANTHER" id="PTHR30055">
    <property type="entry name" value="HTH-TYPE TRANSCRIPTIONAL REGULATOR RUTR"/>
    <property type="match status" value="1"/>
</dbReference>
<feature type="compositionally biased region" description="Polar residues" evidence="3">
    <location>
        <begin position="1"/>
        <end position="10"/>
    </location>
</feature>
<accession>A0A2S2BP40</accession>
<dbReference type="GO" id="GO:0003700">
    <property type="term" value="F:DNA-binding transcription factor activity"/>
    <property type="evidence" value="ECO:0007669"/>
    <property type="project" value="TreeGrafter"/>
</dbReference>
<dbReference type="KEGG" id="roz:CBI38_00855"/>
<evidence type="ECO:0000256" key="3">
    <source>
        <dbReference type="SAM" id="MobiDB-lite"/>
    </source>
</evidence>
<reference evidence="5 6" key="1">
    <citation type="submission" date="2017-05" db="EMBL/GenBank/DDBJ databases">
        <title>Isolation of Rhodococcus sp. S2-17 biodegrading of BP-3.</title>
        <authorList>
            <person name="Lee Y."/>
            <person name="Kim K.H."/>
            <person name="Chun B.H."/>
            <person name="Jung H.S."/>
            <person name="Jeon C.O."/>
        </authorList>
    </citation>
    <scope>NUCLEOTIDE SEQUENCE [LARGE SCALE GENOMIC DNA]</scope>
    <source>
        <strain evidence="5 6">S2-17</strain>
    </source>
</reference>
<dbReference type="InterPro" id="IPR050109">
    <property type="entry name" value="HTH-type_TetR-like_transc_reg"/>
</dbReference>
<dbReference type="PRINTS" id="PR00455">
    <property type="entry name" value="HTHTETR"/>
</dbReference>
<dbReference type="PROSITE" id="PS50977">
    <property type="entry name" value="HTH_TETR_2"/>
    <property type="match status" value="1"/>
</dbReference>
<dbReference type="OrthoDB" id="5242520at2"/>
<dbReference type="Gene3D" id="1.10.357.10">
    <property type="entry name" value="Tetracycline Repressor, domain 2"/>
    <property type="match status" value="1"/>
</dbReference>
<dbReference type="Proteomes" id="UP000245711">
    <property type="component" value="Chromosome"/>
</dbReference>
<dbReference type="InterPro" id="IPR036271">
    <property type="entry name" value="Tet_transcr_reg_TetR-rel_C_sf"/>
</dbReference>
<dbReference type="InterPro" id="IPR009057">
    <property type="entry name" value="Homeodomain-like_sf"/>
</dbReference>
<feature type="DNA-binding region" description="H-T-H motif" evidence="2">
    <location>
        <begin position="47"/>
        <end position="66"/>
    </location>
</feature>
<dbReference type="PANTHER" id="PTHR30055:SF184">
    <property type="entry name" value="HTH-TYPE TRANSCRIPTIONAL REGULATOR ETHR"/>
    <property type="match status" value="1"/>
</dbReference>
<dbReference type="InterPro" id="IPR049397">
    <property type="entry name" value="EthR_C"/>
</dbReference>
<evidence type="ECO:0000256" key="2">
    <source>
        <dbReference type="PROSITE-ProRule" id="PRU00335"/>
    </source>
</evidence>
<evidence type="ECO:0000256" key="1">
    <source>
        <dbReference type="ARBA" id="ARBA00023125"/>
    </source>
</evidence>
<dbReference type="Pfam" id="PF21313">
    <property type="entry name" value="EthR_C"/>
    <property type="match status" value="1"/>
</dbReference>
<dbReference type="Gene3D" id="1.10.10.60">
    <property type="entry name" value="Homeodomain-like"/>
    <property type="match status" value="1"/>
</dbReference>
<sequence length="224" mass="24762">MATSFSNGLNASEPRTGRRNLKGDMREQAILEGAYEILRTEPLRNVSIDDLAKRAGLSRSSFYFYFESKWQVLSALLSSVTADVFTASSMIFERPPGISPEAAIEHAVSEVMVVWERHGHVLREVGDAAAAEPTLQAQWDKILGRFIDAAAAAIERDRATGVAIDGPPARSLAAALMWMGERNLGLMSMRSENAIRTEDMVETVTTVWLRTVFGLEWRGRSKSD</sequence>
<proteinExistence type="predicted"/>
<feature type="domain" description="HTH tetR-type" evidence="4">
    <location>
        <begin position="24"/>
        <end position="84"/>
    </location>
</feature>
<dbReference type="InterPro" id="IPR001647">
    <property type="entry name" value="HTH_TetR"/>
</dbReference>
<keyword evidence="1 2" id="KW-0238">DNA-binding</keyword>
<dbReference type="GO" id="GO:0000976">
    <property type="term" value="F:transcription cis-regulatory region binding"/>
    <property type="evidence" value="ECO:0007669"/>
    <property type="project" value="TreeGrafter"/>
</dbReference>
<dbReference type="AlphaFoldDB" id="A0A2S2BP40"/>
<dbReference type="RefSeq" id="WP_109325610.1">
    <property type="nucleotide sequence ID" value="NZ_CP021354.1"/>
</dbReference>
<gene>
    <name evidence="5" type="ORF">CBI38_00855</name>
</gene>